<evidence type="ECO:0000313" key="3">
    <source>
        <dbReference type="Proteomes" id="UP000323505"/>
    </source>
</evidence>
<dbReference type="GO" id="GO:0008999">
    <property type="term" value="F:protein-N-terminal-alanine acetyltransferase activity"/>
    <property type="evidence" value="ECO:0007669"/>
    <property type="project" value="TreeGrafter"/>
</dbReference>
<dbReference type="AlphaFoldDB" id="A0A5D3FCQ0"/>
<dbReference type="InterPro" id="IPR000182">
    <property type="entry name" value="GNAT_dom"/>
</dbReference>
<keyword evidence="2" id="KW-0808">Transferase</keyword>
<protein>
    <submittedName>
        <fullName evidence="2">GNAT family N-acetyltransferase</fullName>
    </submittedName>
</protein>
<dbReference type="EMBL" id="VSRQ01000006">
    <property type="protein sequence ID" value="TYK45953.1"/>
    <property type="molecule type" value="Genomic_DNA"/>
</dbReference>
<keyword evidence="3" id="KW-1185">Reference proteome</keyword>
<dbReference type="PANTHER" id="PTHR43441:SF10">
    <property type="entry name" value="ACETYLTRANSFERASE"/>
    <property type="match status" value="1"/>
</dbReference>
<dbReference type="Pfam" id="PF13302">
    <property type="entry name" value="Acetyltransf_3"/>
    <property type="match status" value="1"/>
</dbReference>
<accession>A0A5D3FCQ0</accession>
<dbReference type="SUPFAM" id="SSF55729">
    <property type="entry name" value="Acyl-CoA N-acyltransferases (Nat)"/>
    <property type="match status" value="1"/>
</dbReference>
<name>A0A5D3FCQ0_9ACTN</name>
<dbReference type="InterPro" id="IPR051908">
    <property type="entry name" value="Ribosomal_N-acetyltransferase"/>
</dbReference>
<sequence length="204" mass="21861">MYGPLAETIRTRRLVLEPLAVQHADELAPVLADRRLHRYTGGEPLTLPELRARYARLVAGPAPFHQEGWLNWAVRRIRDGQAVGYVQATVAPAPPGFAVAPPSAGSTVTPGRPRPLASVAWVIGMPYQGFGFATEAARALLGWLLAHGVRDVVATVHPDNRPSAAVAARIGLRATGRTTADGEDVWRLPHGLSHDLPNDLPHGG</sequence>
<dbReference type="Gene3D" id="3.40.630.30">
    <property type="match status" value="1"/>
</dbReference>
<evidence type="ECO:0000259" key="1">
    <source>
        <dbReference type="Pfam" id="PF13302"/>
    </source>
</evidence>
<evidence type="ECO:0000313" key="2">
    <source>
        <dbReference type="EMBL" id="TYK45953.1"/>
    </source>
</evidence>
<proteinExistence type="predicted"/>
<comment type="caution">
    <text evidence="2">The sequence shown here is derived from an EMBL/GenBank/DDBJ whole genome shotgun (WGS) entry which is preliminary data.</text>
</comment>
<dbReference type="GO" id="GO:1990189">
    <property type="term" value="F:protein N-terminal-serine acetyltransferase activity"/>
    <property type="evidence" value="ECO:0007669"/>
    <property type="project" value="TreeGrafter"/>
</dbReference>
<gene>
    <name evidence="2" type="ORF">FXF68_27435</name>
</gene>
<dbReference type="GO" id="GO:0005737">
    <property type="term" value="C:cytoplasm"/>
    <property type="evidence" value="ECO:0007669"/>
    <property type="project" value="TreeGrafter"/>
</dbReference>
<reference evidence="2 3" key="1">
    <citation type="submission" date="2019-08" db="EMBL/GenBank/DDBJ databases">
        <title>Actinomadura sp. nov. CYP1-5 isolated from mountain soil.</title>
        <authorList>
            <person name="Songsumanus A."/>
            <person name="Kuncharoen N."/>
            <person name="Kudo T."/>
            <person name="Yuki M."/>
            <person name="Igarashi Y."/>
            <person name="Tanasupawat S."/>
        </authorList>
    </citation>
    <scope>NUCLEOTIDE SEQUENCE [LARGE SCALE GENOMIC DNA]</scope>
    <source>
        <strain evidence="2 3">CYP1-5</strain>
    </source>
</reference>
<dbReference type="Proteomes" id="UP000323505">
    <property type="component" value="Unassembled WGS sequence"/>
</dbReference>
<dbReference type="InterPro" id="IPR016181">
    <property type="entry name" value="Acyl_CoA_acyltransferase"/>
</dbReference>
<dbReference type="RefSeq" id="WP_148764108.1">
    <property type="nucleotide sequence ID" value="NZ_VSRQ01000006.1"/>
</dbReference>
<organism evidence="2 3">
    <name type="scientific">Actinomadura decatromicini</name>
    <dbReference type="NCBI Taxonomy" id="2604572"/>
    <lineage>
        <taxon>Bacteria</taxon>
        <taxon>Bacillati</taxon>
        <taxon>Actinomycetota</taxon>
        <taxon>Actinomycetes</taxon>
        <taxon>Streptosporangiales</taxon>
        <taxon>Thermomonosporaceae</taxon>
        <taxon>Actinomadura</taxon>
    </lineage>
</organism>
<feature type="domain" description="N-acetyltransferase" evidence="1">
    <location>
        <begin position="13"/>
        <end position="173"/>
    </location>
</feature>
<dbReference type="PANTHER" id="PTHR43441">
    <property type="entry name" value="RIBOSOMAL-PROTEIN-SERINE ACETYLTRANSFERASE"/>
    <property type="match status" value="1"/>
</dbReference>